<keyword evidence="1" id="KW-1133">Transmembrane helix</keyword>
<dbReference type="EMBL" id="PVNK01000167">
    <property type="protein sequence ID" value="PRP95635.1"/>
    <property type="molecule type" value="Genomic_DNA"/>
</dbReference>
<accession>A0A2S9XRZ7</accession>
<name>A0A2S9XRZ7_9BACT</name>
<gene>
    <name evidence="2" type="ORF">ENSA5_37680</name>
</gene>
<evidence type="ECO:0000256" key="1">
    <source>
        <dbReference type="SAM" id="Phobius"/>
    </source>
</evidence>
<protein>
    <submittedName>
        <fullName evidence="2">Uncharacterized protein</fullName>
    </submittedName>
</protein>
<sequence>MSGVFSPTLLSALVYAALGASGLGVTVLIVLLVRDLKNGNPW</sequence>
<feature type="transmembrane region" description="Helical" evidence="1">
    <location>
        <begin position="12"/>
        <end position="33"/>
    </location>
</feature>
<dbReference type="AlphaFoldDB" id="A0A2S9XRZ7"/>
<keyword evidence="3" id="KW-1185">Reference proteome</keyword>
<dbReference type="RefSeq" id="WP_258182923.1">
    <property type="nucleotide sequence ID" value="NZ_PVNK01000167.1"/>
</dbReference>
<keyword evidence="1" id="KW-0812">Transmembrane</keyword>
<organism evidence="2 3">
    <name type="scientific">Enhygromyxa salina</name>
    <dbReference type="NCBI Taxonomy" id="215803"/>
    <lineage>
        <taxon>Bacteria</taxon>
        <taxon>Pseudomonadati</taxon>
        <taxon>Myxococcota</taxon>
        <taxon>Polyangia</taxon>
        <taxon>Nannocystales</taxon>
        <taxon>Nannocystaceae</taxon>
        <taxon>Enhygromyxa</taxon>
    </lineage>
</organism>
<comment type="caution">
    <text evidence="2">The sequence shown here is derived from an EMBL/GenBank/DDBJ whole genome shotgun (WGS) entry which is preliminary data.</text>
</comment>
<evidence type="ECO:0000313" key="3">
    <source>
        <dbReference type="Proteomes" id="UP000237968"/>
    </source>
</evidence>
<evidence type="ECO:0000313" key="2">
    <source>
        <dbReference type="EMBL" id="PRP95635.1"/>
    </source>
</evidence>
<keyword evidence="1" id="KW-0472">Membrane</keyword>
<reference evidence="2 3" key="1">
    <citation type="submission" date="2018-03" db="EMBL/GenBank/DDBJ databases">
        <title>Draft Genome Sequences of the Obligatory Marine Myxobacteria Enhygromyxa salina SWB005.</title>
        <authorList>
            <person name="Poehlein A."/>
            <person name="Moghaddam J.A."/>
            <person name="Harms H."/>
            <person name="Alanjari M."/>
            <person name="Koenig G.M."/>
            <person name="Daniel R."/>
            <person name="Schaeberle T.F."/>
        </authorList>
    </citation>
    <scope>NUCLEOTIDE SEQUENCE [LARGE SCALE GENOMIC DNA]</scope>
    <source>
        <strain evidence="2 3">SWB005</strain>
    </source>
</reference>
<proteinExistence type="predicted"/>
<dbReference type="Proteomes" id="UP000237968">
    <property type="component" value="Unassembled WGS sequence"/>
</dbReference>